<gene>
    <name evidence="1" type="ORF">CR513_33773</name>
</gene>
<name>A0A371G3L3_MUCPR</name>
<feature type="non-terminal residue" evidence="1">
    <location>
        <position position="1"/>
    </location>
</feature>
<dbReference type="EMBL" id="QJKJ01006876">
    <property type="protein sequence ID" value="RDX85087.1"/>
    <property type="molecule type" value="Genomic_DNA"/>
</dbReference>
<protein>
    <submittedName>
        <fullName evidence="1">Uncharacterized protein</fullName>
    </submittedName>
</protein>
<keyword evidence="2" id="KW-1185">Reference proteome</keyword>
<evidence type="ECO:0000313" key="1">
    <source>
        <dbReference type="EMBL" id="RDX85087.1"/>
    </source>
</evidence>
<reference evidence="1" key="1">
    <citation type="submission" date="2018-05" db="EMBL/GenBank/DDBJ databases">
        <title>Draft genome of Mucuna pruriens seed.</title>
        <authorList>
            <person name="Nnadi N.E."/>
            <person name="Vos R."/>
            <person name="Hasami M.H."/>
            <person name="Devisetty U.K."/>
            <person name="Aguiy J.C."/>
        </authorList>
    </citation>
    <scope>NUCLEOTIDE SEQUENCE [LARGE SCALE GENOMIC DNA]</scope>
    <source>
        <strain evidence="1">JCA_2017</strain>
    </source>
</reference>
<sequence>MGIINNWLDVFCSSSGQKVSMVKTQLLVYRNVHNSRVMELSCISSFSLTSDLGKYLEVPTLHGRKKNETYAYLFEKIQCCLTKTVVIVLPTYTMQTILPPKQVCDKLATRMETDYKFRCFVGACTLKWVIGDEGSSRFGGIAGYLQGLLLWMLGKIYLVMKSNSA</sequence>
<dbReference type="PANTHER" id="PTHR33116:SF70">
    <property type="entry name" value="NON-LTR RETROELEMENT REVERSE TRANSCRIPTASE-LIKE PROTEIN"/>
    <property type="match status" value="1"/>
</dbReference>
<dbReference type="PANTHER" id="PTHR33116">
    <property type="entry name" value="REVERSE TRANSCRIPTASE ZINC-BINDING DOMAIN-CONTAINING PROTEIN-RELATED-RELATED"/>
    <property type="match status" value="1"/>
</dbReference>
<dbReference type="STRING" id="157652.A0A371G3L3"/>
<accession>A0A371G3L3</accession>
<dbReference type="AlphaFoldDB" id="A0A371G3L3"/>
<dbReference type="OrthoDB" id="1435849at2759"/>
<organism evidence="1 2">
    <name type="scientific">Mucuna pruriens</name>
    <name type="common">Velvet bean</name>
    <name type="synonym">Dolichos pruriens</name>
    <dbReference type="NCBI Taxonomy" id="157652"/>
    <lineage>
        <taxon>Eukaryota</taxon>
        <taxon>Viridiplantae</taxon>
        <taxon>Streptophyta</taxon>
        <taxon>Embryophyta</taxon>
        <taxon>Tracheophyta</taxon>
        <taxon>Spermatophyta</taxon>
        <taxon>Magnoliopsida</taxon>
        <taxon>eudicotyledons</taxon>
        <taxon>Gunneridae</taxon>
        <taxon>Pentapetalae</taxon>
        <taxon>rosids</taxon>
        <taxon>fabids</taxon>
        <taxon>Fabales</taxon>
        <taxon>Fabaceae</taxon>
        <taxon>Papilionoideae</taxon>
        <taxon>50 kb inversion clade</taxon>
        <taxon>NPAAA clade</taxon>
        <taxon>indigoferoid/millettioid clade</taxon>
        <taxon>Phaseoleae</taxon>
        <taxon>Mucuna</taxon>
    </lineage>
</organism>
<evidence type="ECO:0000313" key="2">
    <source>
        <dbReference type="Proteomes" id="UP000257109"/>
    </source>
</evidence>
<comment type="caution">
    <text evidence="1">The sequence shown here is derived from an EMBL/GenBank/DDBJ whole genome shotgun (WGS) entry which is preliminary data.</text>
</comment>
<dbReference type="Proteomes" id="UP000257109">
    <property type="component" value="Unassembled WGS sequence"/>
</dbReference>
<proteinExistence type="predicted"/>